<proteinExistence type="inferred from homology"/>
<evidence type="ECO:0000259" key="12">
    <source>
        <dbReference type="PROSITE" id="PS51462"/>
    </source>
</evidence>
<dbReference type="CDD" id="cd03425">
    <property type="entry name" value="NUDIX_MutT_NudA_like"/>
    <property type="match status" value="1"/>
</dbReference>
<evidence type="ECO:0000256" key="9">
    <source>
        <dbReference type="ARBA" id="ARBA00023204"/>
    </source>
</evidence>
<evidence type="ECO:0000313" key="14">
    <source>
        <dbReference type="Proteomes" id="UP001144313"/>
    </source>
</evidence>
<dbReference type="AlphaFoldDB" id="A0A9W6G7H5"/>
<dbReference type="InterPro" id="IPR020476">
    <property type="entry name" value="Nudix_hydrolase"/>
</dbReference>
<comment type="catalytic activity">
    <reaction evidence="10">
        <text>8-oxo-dGTP + H2O = 8-oxo-dGMP + diphosphate + H(+)</text>
        <dbReference type="Rhea" id="RHEA:31575"/>
        <dbReference type="ChEBI" id="CHEBI:15377"/>
        <dbReference type="ChEBI" id="CHEBI:15378"/>
        <dbReference type="ChEBI" id="CHEBI:33019"/>
        <dbReference type="ChEBI" id="CHEBI:63224"/>
        <dbReference type="ChEBI" id="CHEBI:77896"/>
        <dbReference type="EC" id="3.6.1.55"/>
    </reaction>
</comment>
<evidence type="ECO:0000256" key="10">
    <source>
        <dbReference type="ARBA" id="ARBA00035861"/>
    </source>
</evidence>
<evidence type="ECO:0000256" key="6">
    <source>
        <dbReference type="ARBA" id="ARBA00022763"/>
    </source>
</evidence>
<accession>A0A9W6G7H5</accession>
<evidence type="ECO:0000256" key="8">
    <source>
        <dbReference type="ARBA" id="ARBA00022842"/>
    </source>
</evidence>
<keyword evidence="14" id="KW-1185">Reference proteome</keyword>
<keyword evidence="6" id="KW-0227">DNA damage</keyword>
<keyword evidence="4" id="KW-0235">DNA replication</keyword>
<dbReference type="PANTHER" id="PTHR47707:SF1">
    <property type="entry name" value="NUDIX HYDROLASE FAMILY PROTEIN"/>
    <property type="match status" value="1"/>
</dbReference>
<dbReference type="Gene3D" id="3.90.79.10">
    <property type="entry name" value="Nucleoside Triphosphate Pyrophosphohydrolase"/>
    <property type="match status" value="1"/>
</dbReference>
<reference evidence="13" key="1">
    <citation type="submission" date="2022-12" db="EMBL/GenBank/DDBJ databases">
        <title>Reference genome sequencing for broad-spectrum identification of bacterial and archaeal isolates by mass spectrometry.</title>
        <authorList>
            <person name="Sekiguchi Y."/>
            <person name="Tourlousse D.M."/>
        </authorList>
    </citation>
    <scope>NUCLEOTIDE SEQUENCE</scope>
    <source>
        <strain evidence="13">LLR39Z86</strain>
    </source>
</reference>
<evidence type="ECO:0000256" key="11">
    <source>
        <dbReference type="ARBA" id="ARBA00038905"/>
    </source>
</evidence>
<dbReference type="Pfam" id="PF00293">
    <property type="entry name" value="NUDIX"/>
    <property type="match status" value="1"/>
</dbReference>
<evidence type="ECO:0000256" key="2">
    <source>
        <dbReference type="ARBA" id="ARBA00005582"/>
    </source>
</evidence>
<dbReference type="PROSITE" id="PS51462">
    <property type="entry name" value="NUDIX"/>
    <property type="match status" value="1"/>
</dbReference>
<dbReference type="Proteomes" id="UP001144313">
    <property type="component" value="Unassembled WGS sequence"/>
</dbReference>
<dbReference type="GO" id="GO:0008413">
    <property type="term" value="F:8-oxo-7,8-dihydroguanosine triphosphate pyrophosphatase activity"/>
    <property type="evidence" value="ECO:0007669"/>
    <property type="project" value="TreeGrafter"/>
</dbReference>
<dbReference type="GO" id="GO:0006260">
    <property type="term" value="P:DNA replication"/>
    <property type="evidence" value="ECO:0007669"/>
    <property type="project" value="UniProtKB-KW"/>
</dbReference>
<protein>
    <recommendedName>
        <fullName evidence="11">8-oxo-dGTP diphosphatase</fullName>
        <ecNumber evidence="11">3.6.1.55</ecNumber>
    </recommendedName>
</protein>
<comment type="cofactor">
    <cofactor evidence="1">
        <name>Mg(2+)</name>
        <dbReference type="ChEBI" id="CHEBI:18420"/>
    </cofactor>
</comment>
<evidence type="ECO:0000313" key="13">
    <source>
        <dbReference type="EMBL" id="GLI41916.1"/>
    </source>
</evidence>
<feature type="domain" description="Nudix hydrolase" evidence="12">
    <location>
        <begin position="8"/>
        <end position="134"/>
    </location>
</feature>
<dbReference type="GO" id="GO:0044715">
    <property type="term" value="F:8-oxo-dGDP phosphatase activity"/>
    <property type="evidence" value="ECO:0007669"/>
    <property type="project" value="TreeGrafter"/>
</dbReference>
<dbReference type="GO" id="GO:0035539">
    <property type="term" value="F:8-oxo-7,8-dihydrodeoxyguanosine triphosphate pyrophosphatase activity"/>
    <property type="evidence" value="ECO:0007669"/>
    <property type="project" value="UniProtKB-EC"/>
</dbReference>
<dbReference type="InterPro" id="IPR000086">
    <property type="entry name" value="NUDIX_hydrolase_dom"/>
</dbReference>
<comment type="caution">
    <text evidence="13">The sequence shown here is derived from an EMBL/GenBank/DDBJ whole genome shotgun (WGS) entry which is preliminary data.</text>
</comment>
<dbReference type="InterPro" id="IPR015797">
    <property type="entry name" value="NUDIX_hydrolase-like_dom_sf"/>
</dbReference>
<dbReference type="RefSeq" id="WP_270115119.1">
    <property type="nucleotide sequence ID" value="NZ_BAAAOL010000003.1"/>
</dbReference>
<evidence type="ECO:0000256" key="4">
    <source>
        <dbReference type="ARBA" id="ARBA00022705"/>
    </source>
</evidence>
<keyword evidence="3" id="KW-0515">Mutator protein</keyword>
<keyword evidence="9" id="KW-0234">DNA repair</keyword>
<evidence type="ECO:0000256" key="7">
    <source>
        <dbReference type="ARBA" id="ARBA00022801"/>
    </source>
</evidence>
<name>A0A9W6G7H5_9ACTN</name>
<organism evidence="13 14">
    <name type="scientific">Glycomyces algeriensis</name>
    <dbReference type="NCBI Taxonomy" id="256037"/>
    <lineage>
        <taxon>Bacteria</taxon>
        <taxon>Bacillati</taxon>
        <taxon>Actinomycetota</taxon>
        <taxon>Actinomycetes</taxon>
        <taxon>Glycomycetales</taxon>
        <taxon>Glycomycetaceae</taxon>
        <taxon>Glycomyces</taxon>
    </lineage>
</organism>
<comment type="similarity">
    <text evidence="2">Belongs to the Nudix hydrolase family.</text>
</comment>
<dbReference type="InterPro" id="IPR047127">
    <property type="entry name" value="MutT-like"/>
</dbReference>
<dbReference type="EC" id="3.6.1.55" evidence="11"/>
<keyword evidence="5" id="KW-0479">Metal-binding</keyword>
<gene>
    <name evidence="13" type="ORF">GALLR39Z86_17660</name>
</gene>
<dbReference type="SUPFAM" id="SSF55811">
    <property type="entry name" value="Nudix"/>
    <property type="match status" value="1"/>
</dbReference>
<evidence type="ECO:0000256" key="5">
    <source>
        <dbReference type="ARBA" id="ARBA00022723"/>
    </source>
</evidence>
<evidence type="ECO:0000256" key="3">
    <source>
        <dbReference type="ARBA" id="ARBA00022457"/>
    </source>
</evidence>
<dbReference type="PRINTS" id="PR00502">
    <property type="entry name" value="NUDIXFAMILY"/>
</dbReference>
<sequence>MNEPRQESPKIVVGAAIRAGHRILAAARAYPPELAGLWEFPGGKVEPGETEAEALVRECREELGVEIEVGDRVGGDLLTGNGSYLLRVYFADLAEGEPRAEEHAELRWLAPAELDSVPWLPGNRPAVDALRELLC</sequence>
<dbReference type="GO" id="GO:0006281">
    <property type="term" value="P:DNA repair"/>
    <property type="evidence" value="ECO:0007669"/>
    <property type="project" value="UniProtKB-KW"/>
</dbReference>
<keyword evidence="8" id="KW-0460">Magnesium</keyword>
<evidence type="ECO:0000256" key="1">
    <source>
        <dbReference type="ARBA" id="ARBA00001946"/>
    </source>
</evidence>
<dbReference type="GO" id="GO:0046872">
    <property type="term" value="F:metal ion binding"/>
    <property type="evidence" value="ECO:0007669"/>
    <property type="project" value="UniProtKB-KW"/>
</dbReference>
<dbReference type="PANTHER" id="PTHR47707">
    <property type="entry name" value="8-OXO-DGTP DIPHOSPHATASE"/>
    <property type="match status" value="1"/>
</dbReference>
<dbReference type="EMBL" id="BSDT01000001">
    <property type="protein sequence ID" value="GLI41916.1"/>
    <property type="molecule type" value="Genomic_DNA"/>
</dbReference>
<keyword evidence="7" id="KW-0378">Hydrolase</keyword>
<dbReference type="GO" id="GO:0044716">
    <property type="term" value="F:8-oxo-GDP phosphatase activity"/>
    <property type="evidence" value="ECO:0007669"/>
    <property type="project" value="TreeGrafter"/>
</dbReference>